<keyword evidence="2" id="KW-0479">Metal-binding</keyword>
<evidence type="ECO:0000256" key="1">
    <source>
        <dbReference type="ARBA" id="ARBA00008779"/>
    </source>
</evidence>
<dbReference type="SUPFAM" id="SSF53649">
    <property type="entry name" value="Alkaline phosphatase-like"/>
    <property type="match status" value="1"/>
</dbReference>
<dbReference type="InterPro" id="IPR017850">
    <property type="entry name" value="Alkaline_phosphatase_core_sf"/>
</dbReference>
<dbReference type="GO" id="GO:0046872">
    <property type="term" value="F:metal ion binding"/>
    <property type="evidence" value="ECO:0007669"/>
    <property type="project" value="UniProtKB-KW"/>
</dbReference>
<comment type="caution">
    <text evidence="7">The sequence shown here is derived from an EMBL/GenBank/DDBJ whole genome shotgun (WGS) entry which is preliminary data.</text>
</comment>
<evidence type="ECO:0000259" key="6">
    <source>
        <dbReference type="Pfam" id="PF00884"/>
    </source>
</evidence>
<dbReference type="PANTHER" id="PTHR42693:SF53">
    <property type="entry name" value="ENDO-4-O-SULFATASE"/>
    <property type="match status" value="1"/>
</dbReference>
<accession>B4D464</accession>
<organism evidence="7 8">
    <name type="scientific">Chthoniobacter flavus Ellin428</name>
    <dbReference type="NCBI Taxonomy" id="497964"/>
    <lineage>
        <taxon>Bacteria</taxon>
        <taxon>Pseudomonadati</taxon>
        <taxon>Verrucomicrobiota</taxon>
        <taxon>Spartobacteria</taxon>
        <taxon>Chthoniobacterales</taxon>
        <taxon>Chthoniobacteraceae</taxon>
        <taxon>Chthoniobacter</taxon>
    </lineage>
</organism>
<keyword evidence="8" id="KW-1185">Reference proteome</keyword>
<dbReference type="PROSITE" id="PS00149">
    <property type="entry name" value="SULFATASE_2"/>
    <property type="match status" value="1"/>
</dbReference>
<keyword evidence="5" id="KW-0732">Signal</keyword>
<dbReference type="FunCoup" id="B4D464">
    <property type="interactions" value="69"/>
</dbReference>
<dbReference type="InterPro" id="IPR024607">
    <property type="entry name" value="Sulfatase_CS"/>
</dbReference>
<dbReference type="STRING" id="497964.CfE428DRAFT_3702"/>
<dbReference type="PANTHER" id="PTHR42693">
    <property type="entry name" value="ARYLSULFATASE FAMILY MEMBER"/>
    <property type="match status" value="1"/>
</dbReference>
<name>B4D464_9BACT</name>
<keyword evidence="4" id="KW-0106">Calcium</keyword>
<feature type="domain" description="Sulfatase N-terminal" evidence="6">
    <location>
        <begin position="28"/>
        <end position="378"/>
    </location>
</feature>
<evidence type="ECO:0000256" key="2">
    <source>
        <dbReference type="ARBA" id="ARBA00022723"/>
    </source>
</evidence>
<dbReference type="Gene3D" id="3.30.1120.10">
    <property type="match status" value="1"/>
</dbReference>
<proteinExistence type="inferred from homology"/>
<evidence type="ECO:0000313" key="7">
    <source>
        <dbReference type="EMBL" id="EDY18665.1"/>
    </source>
</evidence>
<dbReference type="InParanoid" id="B4D464"/>
<keyword evidence="3" id="KW-0378">Hydrolase</keyword>
<protein>
    <submittedName>
        <fullName evidence="7">Sulfatase</fullName>
    </submittedName>
</protein>
<dbReference type="RefSeq" id="WP_006981027.1">
    <property type="nucleotide sequence ID" value="NZ_ABVL01000011.1"/>
</dbReference>
<reference evidence="7 8" key="1">
    <citation type="journal article" date="2011" name="J. Bacteriol.">
        <title>Genome sequence of Chthoniobacter flavus Ellin428, an aerobic heterotrophic soil bacterium.</title>
        <authorList>
            <person name="Kant R."/>
            <person name="van Passel M.W."/>
            <person name="Palva A."/>
            <person name="Lucas S."/>
            <person name="Lapidus A."/>
            <person name="Glavina Del Rio T."/>
            <person name="Dalin E."/>
            <person name="Tice H."/>
            <person name="Bruce D."/>
            <person name="Goodwin L."/>
            <person name="Pitluck S."/>
            <person name="Larimer F.W."/>
            <person name="Land M.L."/>
            <person name="Hauser L."/>
            <person name="Sangwan P."/>
            <person name="de Vos W.M."/>
            <person name="Janssen P.H."/>
            <person name="Smidt H."/>
        </authorList>
    </citation>
    <scope>NUCLEOTIDE SEQUENCE [LARGE SCALE GENOMIC DNA]</scope>
    <source>
        <strain evidence="7 8">Ellin428</strain>
    </source>
</reference>
<evidence type="ECO:0000313" key="8">
    <source>
        <dbReference type="Proteomes" id="UP000005824"/>
    </source>
</evidence>
<comment type="similarity">
    <text evidence="1">Belongs to the sulfatase family.</text>
</comment>
<dbReference type="InterPro" id="IPR050738">
    <property type="entry name" value="Sulfatase"/>
</dbReference>
<gene>
    <name evidence="7" type="ORF">CfE428DRAFT_3702</name>
</gene>
<dbReference type="EMBL" id="ABVL01000011">
    <property type="protein sequence ID" value="EDY18665.1"/>
    <property type="molecule type" value="Genomic_DNA"/>
</dbReference>
<dbReference type="Proteomes" id="UP000005824">
    <property type="component" value="Unassembled WGS sequence"/>
</dbReference>
<dbReference type="GO" id="GO:0004065">
    <property type="term" value="F:arylsulfatase activity"/>
    <property type="evidence" value="ECO:0007669"/>
    <property type="project" value="TreeGrafter"/>
</dbReference>
<sequence precursor="true">MRRLPQASVILTLFLFCAQLAIAAPKRPNILFIVADDLGYGEPGCYGGKDIPTPNIDKLVASGVRFSSGYVSAPFCAASRAALMTGRYQTRFGFEYNPIGAKNADPGTGLPVNEKTVADRLRDVGYATGLVGKWHLGGTAPFHPQRRGFDEFFGFLHEGHFYLPPPWSGATTWLRRKALPDGSQGRWTSPDGHTVWSTDLHENEPAYDADNPLLRNSQPVEEKANLTDAFTREACSFIDRHQAQPWFLYLAYNAVHSPLQGEDTYMEKFSHIGDIQRRIFAAVLAHLDEDIGKVRAQLRADGLEENTLVVFLSDNGGPTKELTSSNLPLRGGKGDLWDGGIRIPFAVSWKGQIPAGHTIDAPAISMDLTATALKLAGAETEQAKLDGVDLLPLLTGKTTAAPHDTLFWRVGRKNALRHGDWKLLRQGSKEWQLYDLAHDVGETNNMAAQNAARVTELSALWDKWNSEQIDPLWK</sequence>
<feature type="signal peptide" evidence="5">
    <location>
        <begin position="1"/>
        <end position="23"/>
    </location>
</feature>
<dbReference type="eggNOG" id="COG3119">
    <property type="taxonomic scope" value="Bacteria"/>
</dbReference>
<dbReference type="InterPro" id="IPR000917">
    <property type="entry name" value="Sulfatase_N"/>
</dbReference>
<dbReference type="Gene3D" id="3.40.720.10">
    <property type="entry name" value="Alkaline Phosphatase, subunit A"/>
    <property type="match status" value="1"/>
</dbReference>
<feature type="chain" id="PRO_5002800413" evidence="5">
    <location>
        <begin position="24"/>
        <end position="474"/>
    </location>
</feature>
<dbReference type="Pfam" id="PF00884">
    <property type="entry name" value="Sulfatase"/>
    <property type="match status" value="1"/>
</dbReference>
<evidence type="ECO:0000256" key="5">
    <source>
        <dbReference type="SAM" id="SignalP"/>
    </source>
</evidence>
<evidence type="ECO:0000256" key="3">
    <source>
        <dbReference type="ARBA" id="ARBA00022801"/>
    </source>
</evidence>
<dbReference type="AlphaFoldDB" id="B4D464"/>
<evidence type="ECO:0000256" key="4">
    <source>
        <dbReference type="ARBA" id="ARBA00022837"/>
    </source>
</evidence>